<dbReference type="EMBL" id="WPNZ01000010">
    <property type="protein sequence ID" value="MVO86958.1"/>
    <property type="molecule type" value="Genomic_DNA"/>
</dbReference>
<name>A0A6L6WZJ4_9ACTN</name>
<keyword evidence="1" id="KW-0808">Transferase</keyword>
<evidence type="ECO:0000259" key="3">
    <source>
        <dbReference type="Pfam" id="PF00294"/>
    </source>
</evidence>
<evidence type="ECO:0000256" key="1">
    <source>
        <dbReference type="ARBA" id="ARBA00022679"/>
    </source>
</evidence>
<dbReference type="Proteomes" id="UP000483802">
    <property type="component" value="Unassembled WGS sequence"/>
</dbReference>
<gene>
    <name evidence="4" type="ORF">GPA10_19885</name>
</gene>
<sequence length="307" mass="31308">MLVVGDVVTDIVARHHTPLAPGTDTAAAIRTVPGGAGANVACWAAHWGCTDVRFLGRAGADAAAWHEEMLVRAAVRPHLAVDPDAPTGTVISLVDAAGAAAERTFLTDSGASLRLSPDDWSPSLLDGVVWLHLSGYLFFAGPSRETARAALAAARARGLTVSVDPASAGFLARHGPDRFLADTAGVSVLLPSRDEAELLTGLPGPADAAAELSRRFPEVVVKLGGEGALAVRDGQVLARVPAVRADARDSTGAGDAFTGAFVAARLAGAALPDAVTEGCRAGARAVSRVGARPAWRAPACDTAREGR</sequence>
<dbReference type="Gene3D" id="3.40.1190.20">
    <property type="match status" value="1"/>
</dbReference>
<dbReference type="InterPro" id="IPR029056">
    <property type="entry name" value="Ribokinase-like"/>
</dbReference>
<dbReference type="PROSITE" id="PS00584">
    <property type="entry name" value="PFKB_KINASES_2"/>
    <property type="match status" value="1"/>
</dbReference>
<protein>
    <submittedName>
        <fullName evidence="4">Sugar kinase</fullName>
    </submittedName>
</protein>
<dbReference type="GO" id="GO:0016301">
    <property type="term" value="F:kinase activity"/>
    <property type="evidence" value="ECO:0007669"/>
    <property type="project" value="UniProtKB-KW"/>
</dbReference>
<dbReference type="SUPFAM" id="SSF53613">
    <property type="entry name" value="Ribokinase-like"/>
    <property type="match status" value="1"/>
</dbReference>
<feature type="domain" description="Carbohydrate kinase PfkB" evidence="3">
    <location>
        <begin position="2"/>
        <end position="294"/>
    </location>
</feature>
<dbReference type="PANTHER" id="PTHR10584">
    <property type="entry name" value="SUGAR KINASE"/>
    <property type="match status" value="1"/>
</dbReference>
<evidence type="ECO:0000256" key="2">
    <source>
        <dbReference type="ARBA" id="ARBA00022777"/>
    </source>
</evidence>
<proteinExistence type="predicted"/>
<organism evidence="4 5">
    <name type="scientific">Streptomyces typhae</name>
    <dbReference type="NCBI Taxonomy" id="2681492"/>
    <lineage>
        <taxon>Bacteria</taxon>
        <taxon>Bacillati</taxon>
        <taxon>Actinomycetota</taxon>
        <taxon>Actinomycetes</taxon>
        <taxon>Kitasatosporales</taxon>
        <taxon>Streptomycetaceae</taxon>
        <taxon>Streptomyces</taxon>
    </lineage>
</organism>
<keyword evidence="2 4" id="KW-0418">Kinase</keyword>
<dbReference type="PANTHER" id="PTHR10584:SF167">
    <property type="entry name" value="PFKB DOMAIN PROTEIN"/>
    <property type="match status" value="1"/>
</dbReference>
<comment type="caution">
    <text evidence="4">The sequence shown here is derived from an EMBL/GenBank/DDBJ whole genome shotgun (WGS) entry which is preliminary data.</text>
</comment>
<dbReference type="AlphaFoldDB" id="A0A6L6WZJ4"/>
<dbReference type="InterPro" id="IPR011611">
    <property type="entry name" value="PfkB_dom"/>
</dbReference>
<evidence type="ECO:0000313" key="4">
    <source>
        <dbReference type="EMBL" id="MVO86958.1"/>
    </source>
</evidence>
<accession>A0A6L6WZJ4</accession>
<dbReference type="InterPro" id="IPR002173">
    <property type="entry name" value="Carboh/pur_kinase_PfkB_CS"/>
</dbReference>
<dbReference type="Pfam" id="PF00294">
    <property type="entry name" value="PfkB"/>
    <property type="match status" value="1"/>
</dbReference>
<dbReference type="CDD" id="cd01166">
    <property type="entry name" value="KdgK"/>
    <property type="match status" value="1"/>
</dbReference>
<reference evidence="4 5" key="1">
    <citation type="submission" date="2019-11" db="EMBL/GenBank/DDBJ databases">
        <title>Streptomyces typhae sp. nov., a novel endophytic actinomycete isolated from the root of cattail pollen (Typha angustifolia L.).</title>
        <authorList>
            <person name="Peng C."/>
        </authorList>
    </citation>
    <scope>NUCLEOTIDE SEQUENCE [LARGE SCALE GENOMIC DNA]</scope>
    <source>
        <strain evidence="5">p1417</strain>
    </source>
</reference>
<dbReference type="RefSeq" id="WP_157166758.1">
    <property type="nucleotide sequence ID" value="NZ_WPNZ01000010.1"/>
</dbReference>
<evidence type="ECO:0000313" key="5">
    <source>
        <dbReference type="Proteomes" id="UP000483802"/>
    </source>
</evidence>
<keyword evidence="5" id="KW-1185">Reference proteome</keyword>